<keyword evidence="7" id="KW-0496">Mitochondrion</keyword>
<keyword evidence="4" id="KW-0411">Iron-sulfur</keyword>
<dbReference type="InterPro" id="IPR016092">
    <property type="entry name" value="ATAP"/>
</dbReference>
<keyword evidence="6" id="KW-0408">Iron</keyword>
<dbReference type="GO" id="GO:0051539">
    <property type="term" value="F:4 iron, 4 sulfur cluster binding"/>
    <property type="evidence" value="ECO:0007669"/>
    <property type="project" value="UniProtKB-KW"/>
</dbReference>
<sequence length="144" mass="16598">MFALNKFKLAQKLTSSLFTKQNYLYSVLQDEIKLTDNCIKMIKQKSRNDKFLRLTVDSGEGCGGFAYKFQFDNNLTEDDSVYKENEEKILFVCDNLTLNFIKGATVDYESDMMKSAFYVQINPNAEKECSCKSSFSPKDSVFNF</sequence>
<evidence type="ECO:0000256" key="4">
    <source>
        <dbReference type="ARBA" id="ARBA00022485"/>
    </source>
</evidence>
<reference evidence="10" key="1">
    <citation type="journal article" date="2006" name="PLoS Biol.">
        <title>Macronuclear genome sequence of the ciliate Tetrahymena thermophila, a model eukaryote.</title>
        <authorList>
            <person name="Eisen J.A."/>
            <person name="Coyne R.S."/>
            <person name="Wu M."/>
            <person name="Wu D."/>
            <person name="Thiagarajan M."/>
            <person name="Wortman J.R."/>
            <person name="Badger J.H."/>
            <person name="Ren Q."/>
            <person name="Amedeo P."/>
            <person name="Jones K.M."/>
            <person name="Tallon L.J."/>
            <person name="Delcher A.L."/>
            <person name="Salzberg S.L."/>
            <person name="Silva J.C."/>
            <person name="Haas B.J."/>
            <person name="Majoros W.H."/>
            <person name="Farzad M."/>
            <person name="Carlton J.M."/>
            <person name="Smith R.K. Jr."/>
            <person name="Garg J."/>
            <person name="Pearlman R.E."/>
            <person name="Karrer K.M."/>
            <person name="Sun L."/>
            <person name="Manning G."/>
            <person name="Elde N.C."/>
            <person name="Turkewitz A.P."/>
            <person name="Asai D.J."/>
            <person name="Wilkes D.E."/>
            <person name="Wang Y."/>
            <person name="Cai H."/>
            <person name="Collins K."/>
            <person name="Stewart B.A."/>
            <person name="Lee S.R."/>
            <person name="Wilamowska K."/>
            <person name="Weinberg Z."/>
            <person name="Ruzzo W.L."/>
            <person name="Wloga D."/>
            <person name="Gaertig J."/>
            <person name="Frankel J."/>
            <person name="Tsao C.-C."/>
            <person name="Gorovsky M.A."/>
            <person name="Keeling P.J."/>
            <person name="Waller R.F."/>
            <person name="Patron N.J."/>
            <person name="Cherry J.M."/>
            <person name="Stover N.A."/>
            <person name="Krieger C.J."/>
            <person name="del Toro C."/>
            <person name="Ryder H.F."/>
            <person name="Williamson S.C."/>
            <person name="Barbeau R.A."/>
            <person name="Hamilton E.P."/>
            <person name="Orias E."/>
        </authorList>
    </citation>
    <scope>NUCLEOTIDE SEQUENCE [LARGE SCALE GENOMIC DNA]</scope>
    <source>
        <strain evidence="10">SB210</strain>
    </source>
</reference>
<dbReference type="GO" id="GO:0051537">
    <property type="term" value="F:2 iron, 2 sulfur cluster binding"/>
    <property type="evidence" value="ECO:0007669"/>
    <property type="project" value="TreeGrafter"/>
</dbReference>
<evidence type="ECO:0000313" key="9">
    <source>
        <dbReference type="EMBL" id="EAR82592.2"/>
    </source>
</evidence>
<evidence type="ECO:0000256" key="6">
    <source>
        <dbReference type="ARBA" id="ARBA00023004"/>
    </source>
</evidence>
<dbReference type="GeneID" id="7842285"/>
<dbReference type="AlphaFoldDB" id="Q22BB6"/>
<keyword evidence="10" id="KW-1185">Reference proteome</keyword>
<comment type="pathway">
    <text evidence="2">Cofactor biosynthesis; iron-sulfur cluster biosynthesis.</text>
</comment>
<dbReference type="Gene3D" id="2.60.300.12">
    <property type="entry name" value="HesB-like domain"/>
    <property type="match status" value="1"/>
</dbReference>
<dbReference type="PANTHER" id="PTHR43011:SF1">
    <property type="entry name" value="IRON-SULFUR CLUSTER ASSEMBLY 2 HOMOLOG, MITOCHONDRIAL"/>
    <property type="match status" value="1"/>
</dbReference>
<evidence type="ECO:0000256" key="1">
    <source>
        <dbReference type="ARBA" id="ARBA00004173"/>
    </source>
</evidence>
<comment type="subcellular location">
    <subcellularLocation>
        <location evidence="1">Mitochondrion</location>
    </subcellularLocation>
</comment>
<accession>Q22BB6</accession>
<dbReference type="OMA" id="INRFAYH"/>
<dbReference type="PANTHER" id="PTHR43011">
    <property type="entry name" value="IRON-SULFUR CLUSTER ASSEMBLY 2 HOMOLOG, MITOCHONDRIAL"/>
    <property type="match status" value="1"/>
</dbReference>
<feature type="domain" description="Core" evidence="8">
    <location>
        <begin position="31"/>
        <end position="132"/>
    </location>
</feature>
<evidence type="ECO:0000256" key="5">
    <source>
        <dbReference type="ARBA" id="ARBA00022723"/>
    </source>
</evidence>
<keyword evidence="4" id="KW-0004">4Fe-4S</keyword>
<evidence type="ECO:0000256" key="3">
    <source>
        <dbReference type="ARBA" id="ARBA00006718"/>
    </source>
</evidence>
<dbReference type="FunFam" id="2.60.300.12:FF:000006">
    <property type="entry name" value="Iron-sulfur cluster assembly 2 mitochondrial"/>
    <property type="match status" value="1"/>
</dbReference>
<name>Q22BB6_TETTS</name>
<proteinExistence type="inferred from homology"/>
<dbReference type="GO" id="GO:0016226">
    <property type="term" value="P:iron-sulfur cluster assembly"/>
    <property type="evidence" value="ECO:0007669"/>
    <property type="project" value="InterPro"/>
</dbReference>
<dbReference type="RefSeq" id="XP_001030255.2">
    <property type="nucleotide sequence ID" value="XM_001030255.3"/>
</dbReference>
<dbReference type="Proteomes" id="UP000009168">
    <property type="component" value="Unassembled WGS sequence"/>
</dbReference>
<evidence type="ECO:0000256" key="7">
    <source>
        <dbReference type="ARBA" id="ARBA00023128"/>
    </source>
</evidence>
<evidence type="ECO:0000256" key="2">
    <source>
        <dbReference type="ARBA" id="ARBA00005151"/>
    </source>
</evidence>
<dbReference type="SUPFAM" id="SSF89360">
    <property type="entry name" value="HesB-like domain"/>
    <property type="match status" value="1"/>
</dbReference>
<protein>
    <submittedName>
        <fullName evidence="9">Iron-sulfur cluster assembly accessory protein</fullName>
    </submittedName>
</protein>
<dbReference type="STRING" id="312017.Q22BB6"/>
<dbReference type="NCBIfam" id="TIGR00049">
    <property type="entry name" value="iron-sulfur cluster assembly accessory protein"/>
    <property type="match status" value="1"/>
</dbReference>
<evidence type="ECO:0000259" key="8">
    <source>
        <dbReference type="Pfam" id="PF01521"/>
    </source>
</evidence>
<dbReference type="KEGG" id="tet:TTHERM_01107400"/>
<dbReference type="FunCoup" id="Q22BB6">
    <property type="interactions" value="32"/>
</dbReference>
<dbReference type="GO" id="GO:0120510">
    <property type="term" value="C:mitochondrial [4Fe-4S] assembly complex"/>
    <property type="evidence" value="ECO:0007669"/>
    <property type="project" value="UniProtKB-ARBA"/>
</dbReference>
<dbReference type="InParanoid" id="Q22BB6"/>
<dbReference type="eggNOG" id="KOG1119">
    <property type="taxonomic scope" value="Eukaryota"/>
</dbReference>
<dbReference type="Pfam" id="PF01521">
    <property type="entry name" value="Fe-S_biosyn"/>
    <property type="match status" value="1"/>
</dbReference>
<dbReference type="InterPro" id="IPR000361">
    <property type="entry name" value="ATAP_core_dom"/>
</dbReference>
<keyword evidence="5" id="KW-0479">Metal-binding</keyword>
<dbReference type="EMBL" id="GG662272">
    <property type="protein sequence ID" value="EAR82592.2"/>
    <property type="molecule type" value="Genomic_DNA"/>
</dbReference>
<comment type="similarity">
    <text evidence="3">Belongs to the HesB/IscA family.</text>
</comment>
<gene>
    <name evidence="9" type="ORF">TTHERM_01107400</name>
</gene>
<evidence type="ECO:0000313" key="10">
    <source>
        <dbReference type="Proteomes" id="UP000009168"/>
    </source>
</evidence>
<dbReference type="GO" id="GO:0005506">
    <property type="term" value="F:iron ion binding"/>
    <property type="evidence" value="ECO:0007669"/>
    <property type="project" value="TreeGrafter"/>
</dbReference>
<organism evidence="9 10">
    <name type="scientific">Tetrahymena thermophila (strain SB210)</name>
    <dbReference type="NCBI Taxonomy" id="312017"/>
    <lineage>
        <taxon>Eukaryota</taxon>
        <taxon>Sar</taxon>
        <taxon>Alveolata</taxon>
        <taxon>Ciliophora</taxon>
        <taxon>Intramacronucleata</taxon>
        <taxon>Oligohymenophorea</taxon>
        <taxon>Hymenostomatida</taxon>
        <taxon>Tetrahymenina</taxon>
        <taxon>Tetrahymenidae</taxon>
        <taxon>Tetrahymena</taxon>
    </lineage>
</organism>
<dbReference type="InterPro" id="IPR035903">
    <property type="entry name" value="HesB-like_dom_sf"/>
</dbReference>
<dbReference type="OrthoDB" id="282942at2759"/>
<dbReference type="HOGENOM" id="CLU_069054_5_3_1"/>